<dbReference type="EMBL" id="BMAO01023413">
    <property type="protein sequence ID" value="GFQ88577.1"/>
    <property type="molecule type" value="Genomic_DNA"/>
</dbReference>
<evidence type="ECO:0000256" key="1">
    <source>
        <dbReference type="SAM" id="MobiDB-lite"/>
    </source>
</evidence>
<protein>
    <submittedName>
        <fullName evidence="2">Uncharacterized protein</fullName>
    </submittedName>
</protein>
<sequence length="79" mass="9530">MKFLALTPEKMLLFIAQDEEEKMVNGVLIIRDGRSREAINEFVNRIDLWMRHKVPHFPYQLPEEMDEPEKRTEDDQDKK</sequence>
<name>A0A8X6I6K4_TRICU</name>
<feature type="region of interest" description="Disordered" evidence="1">
    <location>
        <begin position="60"/>
        <end position="79"/>
    </location>
</feature>
<comment type="caution">
    <text evidence="2">The sequence shown here is derived from an EMBL/GenBank/DDBJ whole genome shotgun (WGS) entry which is preliminary data.</text>
</comment>
<proteinExistence type="predicted"/>
<organism evidence="2 3">
    <name type="scientific">Trichonephila clavata</name>
    <name type="common">Joro spider</name>
    <name type="synonym">Nephila clavata</name>
    <dbReference type="NCBI Taxonomy" id="2740835"/>
    <lineage>
        <taxon>Eukaryota</taxon>
        <taxon>Metazoa</taxon>
        <taxon>Ecdysozoa</taxon>
        <taxon>Arthropoda</taxon>
        <taxon>Chelicerata</taxon>
        <taxon>Arachnida</taxon>
        <taxon>Araneae</taxon>
        <taxon>Araneomorphae</taxon>
        <taxon>Entelegynae</taxon>
        <taxon>Araneoidea</taxon>
        <taxon>Nephilidae</taxon>
        <taxon>Trichonephila</taxon>
    </lineage>
</organism>
<dbReference type="Proteomes" id="UP000887116">
    <property type="component" value="Unassembled WGS sequence"/>
</dbReference>
<reference evidence="2" key="1">
    <citation type="submission" date="2020-07" db="EMBL/GenBank/DDBJ databases">
        <title>Multicomponent nature underlies the extraordinary mechanical properties of spider dragline silk.</title>
        <authorList>
            <person name="Kono N."/>
            <person name="Nakamura H."/>
            <person name="Mori M."/>
            <person name="Yoshida Y."/>
            <person name="Ohtoshi R."/>
            <person name="Malay A.D."/>
            <person name="Moran D.A.P."/>
            <person name="Tomita M."/>
            <person name="Numata K."/>
            <person name="Arakawa K."/>
        </authorList>
    </citation>
    <scope>NUCLEOTIDE SEQUENCE</scope>
</reference>
<keyword evidence="3" id="KW-1185">Reference proteome</keyword>
<gene>
    <name evidence="2" type="ORF">TNCT_462651</name>
</gene>
<feature type="compositionally biased region" description="Basic and acidic residues" evidence="1">
    <location>
        <begin position="68"/>
        <end position="79"/>
    </location>
</feature>
<dbReference type="AlphaFoldDB" id="A0A8X6I6K4"/>
<accession>A0A8X6I6K4</accession>
<evidence type="ECO:0000313" key="3">
    <source>
        <dbReference type="Proteomes" id="UP000887116"/>
    </source>
</evidence>
<evidence type="ECO:0000313" key="2">
    <source>
        <dbReference type="EMBL" id="GFQ88577.1"/>
    </source>
</evidence>